<dbReference type="PANTHER" id="PTHR46484:SF1">
    <property type="entry name" value="SCHWANN CELL MYELIN PROTEIN-RELATED"/>
    <property type="match status" value="1"/>
</dbReference>
<feature type="non-terminal residue" evidence="2">
    <location>
        <position position="321"/>
    </location>
</feature>
<dbReference type="SUPFAM" id="SSF48726">
    <property type="entry name" value="Immunoglobulin"/>
    <property type="match status" value="1"/>
</dbReference>
<keyword evidence="1" id="KW-0472">Membrane</keyword>
<dbReference type="InterPro" id="IPR036179">
    <property type="entry name" value="Ig-like_dom_sf"/>
</dbReference>
<keyword evidence="3" id="KW-1185">Reference proteome</keyword>
<proteinExistence type="predicted"/>
<dbReference type="InterPro" id="IPR013783">
    <property type="entry name" value="Ig-like_fold"/>
</dbReference>
<evidence type="ECO:0008006" key="4">
    <source>
        <dbReference type="Google" id="ProtNLM"/>
    </source>
</evidence>
<dbReference type="Gene3D" id="2.60.40.10">
    <property type="entry name" value="Immunoglobulins"/>
    <property type="match status" value="1"/>
</dbReference>
<dbReference type="Proteomes" id="UP001469553">
    <property type="component" value="Unassembled WGS sequence"/>
</dbReference>
<feature type="transmembrane region" description="Helical" evidence="1">
    <location>
        <begin position="179"/>
        <end position="198"/>
    </location>
</feature>
<evidence type="ECO:0000313" key="2">
    <source>
        <dbReference type="EMBL" id="MEQ2311440.1"/>
    </source>
</evidence>
<reference evidence="2 3" key="1">
    <citation type="submission" date="2021-06" db="EMBL/GenBank/DDBJ databases">
        <authorList>
            <person name="Palmer J.M."/>
        </authorList>
    </citation>
    <scope>NUCLEOTIDE SEQUENCE [LARGE SCALE GENOMIC DNA]</scope>
    <source>
        <strain evidence="2 3">AS_MEX2019</strain>
        <tissue evidence="2">Muscle</tissue>
    </source>
</reference>
<dbReference type="PANTHER" id="PTHR46484">
    <property type="entry name" value="SI:CH211-171H4.5-RELATED"/>
    <property type="match status" value="1"/>
</dbReference>
<evidence type="ECO:0000256" key="1">
    <source>
        <dbReference type="SAM" id="Phobius"/>
    </source>
</evidence>
<dbReference type="EMBL" id="JAHRIP010076888">
    <property type="protein sequence ID" value="MEQ2311440.1"/>
    <property type="molecule type" value="Genomic_DNA"/>
</dbReference>
<sequence>METDIVIEGGSIIAVCAANSNPKPHKYSWIRKQMGNYSKISSTSRRMSFKNITRHTSLSCMAHNGIGVGQSDWMDLIVHYAPTILPESSCSLIEDLLGCFCHAEAFPNASISWDFAENYSLPSSFTTIYTIRQNVVSGEIKLPITTNTTIWCKATNEFGNDTKLLYFNSISNTSSSLTWLLWLMIVGIILLLGGTFFIKRKLTRNRSQHSSVIVQLEHQYFVSLRLQDPDPSSDTNQQRPEWTPEKNSYSCVYDNDCVEEIRASMGLQQHKNKPVCNKESEIQPVANLKYEKLYLTKVTNQRLKIFYAITCYWVQNGNCGE</sequence>
<comment type="caution">
    <text evidence="2">The sequence shown here is derived from an EMBL/GenBank/DDBJ whole genome shotgun (WGS) entry which is preliminary data.</text>
</comment>
<evidence type="ECO:0000313" key="3">
    <source>
        <dbReference type="Proteomes" id="UP001469553"/>
    </source>
</evidence>
<keyword evidence="1" id="KW-0812">Transmembrane</keyword>
<gene>
    <name evidence="2" type="ORF">AMECASPLE_020079</name>
</gene>
<accession>A0ABV0ZZ52</accession>
<protein>
    <recommendedName>
        <fullName evidence="4">Ig-like domain-containing protein</fullName>
    </recommendedName>
</protein>
<name>A0ABV0ZZ52_9TELE</name>
<organism evidence="2 3">
    <name type="scientific">Ameca splendens</name>
    <dbReference type="NCBI Taxonomy" id="208324"/>
    <lineage>
        <taxon>Eukaryota</taxon>
        <taxon>Metazoa</taxon>
        <taxon>Chordata</taxon>
        <taxon>Craniata</taxon>
        <taxon>Vertebrata</taxon>
        <taxon>Euteleostomi</taxon>
        <taxon>Actinopterygii</taxon>
        <taxon>Neopterygii</taxon>
        <taxon>Teleostei</taxon>
        <taxon>Neoteleostei</taxon>
        <taxon>Acanthomorphata</taxon>
        <taxon>Ovalentaria</taxon>
        <taxon>Atherinomorphae</taxon>
        <taxon>Cyprinodontiformes</taxon>
        <taxon>Goodeidae</taxon>
        <taxon>Ameca</taxon>
    </lineage>
</organism>
<keyword evidence="1" id="KW-1133">Transmembrane helix</keyword>